<evidence type="ECO:0000259" key="8">
    <source>
        <dbReference type="PROSITE" id="PS50850"/>
    </source>
</evidence>
<dbReference type="EMBL" id="FORP01000031">
    <property type="protein sequence ID" value="SFK73884.1"/>
    <property type="molecule type" value="Genomic_DNA"/>
</dbReference>
<proteinExistence type="predicted"/>
<evidence type="ECO:0000256" key="5">
    <source>
        <dbReference type="ARBA" id="ARBA00022989"/>
    </source>
</evidence>
<keyword evidence="6 7" id="KW-0472">Membrane</keyword>
<gene>
    <name evidence="9" type="ORF">SAMN05421835_13137</name>
</gene>
<feature type="domain" description="Major facilitator superfamily (MFS) profile" evidence="8">
    <location>
        <begin position="18"/>
        <end position="434"/>
    </location>
</feature>
<name>A0A1I4BYK8_9PSEU</name>
<feature type="transmembrane region" description="Helical" evidence="7">
    <location>
        <begin position="336"/>
        <end position="354"/>
    </location>
</feature>
<feature type="transmembrane region" description="Helical" evidence="7">
    <location>
        <begin position="94"/>
        <end position="115"/>
    </location>
</feature>
<dbReference type="Pfam" id="PF07690">
    <property type="entry name" value="MFS_1"/>
    <property type="match status" value="1"/>
</dbReference>
<sequence length="446" mass="46668">MDEVVSRPELTGPERRRAAAAIIVGSALEWYDFYLYASMAALVFGGVFFPAGNDSAATLASFATFAVGFIARPFGGIVFGAIGDRLGRKATLSITFLVMGLSSGCIGLLPGYAAIGVAAPLLLVVLRLLQGLGAGAEFSNAIALSYEYAGSGKTGRFGSWPALGVNIGLFVSSLTITLLTAIDEDFLYGFGWRIPFLVGFVLVAVGYAVRRRLPETRAFEELEHATPRERRKPLLELVRGNWKALLVVMVMTIGYNGASYVFKTFSLSYLKTDVGAPASYGTFGITVASVAAIIVIPVVGRLCDRVDSRRVLLAAGIGVVALAFPFFSLLDTGNKWAIGAALVLATGLVIPAALSAQGDFLARQFPVHVRASGLGTGREVGGAFAGGFAPLWAVALVDASPSHSTFGVSLLFVGAGVLLVVGAVFDRSRRARKAAAAGRPSSVATR</sequence>
<feature type="transmembrane region" description="Helical" evidence="7">
    <location>
        <begin position="121"/>
        <end position="146"/>
    </location>
</feature>
<dbReference type="AlphaFoldDB" id="A0A1I4BYK8"/>
<feature type="transmembrane region" description="Helical" evidence="7">
    <location>
        <begin position="380"/>
        <end position="400"/>
    </location>
</feature>
<keyword evidence="10" id="KW-1185">Reference proteome</keyword>
<dbReference type="InterPro" id="IPR011701">
    <property type="entry name" value="MFS"/>
</dbReference>
<feature type="transmembrane region" description="Helical" evidence="7">
    <location>
        <begin position="188"/>
        <end position="209"/>
    </location>
</feature>
<keyword evidence="3" id="KW-1003">Cell membrane</keyword>
<dbReference type="PANTHER" id="PTHR43045:SF1">
    <property type="entry name" value="SHIKIMATE TRANSPORTER"/>
    <property type="match status" value="1"/>
</dbReference>
<dbReference type="InterPro" id="IPR020846">
    <property type="entry name" value="MFS_dom"/>
</dbReference>
<organism evidence="9 10">
    <name type="scientific">Amycolatopsis sacchari</name>
    <dbReference type="NCBI Taxonomy" id="115433"/>
    <lineage>
        <taxon>Bacteria</taxon>
        <taxon>Bacillati</taxon>
        <taxon>Actinomycetota</taxon>
        <taxon>Actinomycetes</taxon>
        <taxon>Pseudonocardiales</taxon>
        <taxon>Pseudonocardiaceae</taxon>
        <taxon>Amycolatopsis</taxon>
    </lineage>
</organism>
<feature type="transmembrane region" description="Helical" evidence="7">
    <location>
        <begin position="57"/>
        <end position="82"/>
    </location>
</feature>
<dbReference type="PROSITE" id="PS50850">
    <property type="entry name" value="MFS"/>
    <property type="match status" value="1"/>
</dbReference>
<keyword evidence="4 7" id="KW-0812">Transmembrane</keyword>
<dbReference type="SUPFAM" id="SSF103473">
    <property type="entry name" value="MFS general substrate transporter"/>
    <property type="match status" value="1"/>
</dbReference>
<dbReference type="PANTHER" id="PTHR43045">
    <property type="entry name" value="SHIKIMATE TRANSPORTER"/>
    <property type="match status" value="1"/>
</dbReference>
<evidence type="ECO:0000256" key="4">
    <source>
        <dbReference type="ARBA" id="ARBA00022692"/>
    </source>
</evidence>
<evidence type="ECO:0000256" key="2">
    <source>
        <dbReference type="ARBA" id="ARBA00022448"/>
    </source>
</evidence>
<reference evidence="9 10" key="1">
    <citation type="submission" date="2016-10" db="EMBL/GenBank/DDBJ databases">
        <authorList>
            <person name="de Groot N.N."/>
        </authorList>
    </citation>
    <scope>NUCLEOTIDE SEQUENCE [LARGE SCALE GENOMIC DNA]</scope>
    <source>
        <strain evidence="9 10">DSM 44468</strain>
    </source>
</reference>
<dbReference type="RefSeq" id="WP_245783395.1">
    <property type="nucleotide sequence ID" value="NZ_CBDRCA010000067.1"/>
</dbReference>
<dbReference type="STRING" id="115433.SAMN05421835_13137"/>
<comment type="subcellular location">
    <subcellularLocation>
        <location evidence="1">Cell membrane</location>
        <topology evidence="1">Multi-pass membrane protein</topology>
    </subcellularLocation>
</comment>
<dbReference type="Proteomes" id="UP000199025">
    <property type="component" value="Unassembled WGS sequence"/>
</dbReference>
<keyword evidence="5 7" id="KW-1133">Transmembrane helix</keyword>
<evidence type="ECO:0000256" key="6">
    <source>
        <dbReference type="ARBA" id="ARBA00023136"/>
    </source>
</evidence>
<protein>
    <submittedName>
        <fullName evidence="9">Major Facilitator Superfamily protein</fullName>
    </submittedName>
</protein>
<dbReference type="GO" id="GO:0022857">
    <property type="term" value="F:transmembrane transporter activity"/>
    <property type="evidence" value="ECO:0007669"/>
    <property type="project" value="InterPro"/>
</dbReference>
<evidence type="ECO:0000256" key="7">
    <source>
        <dbReference type="SAM" id="Phobius"/>
    </source>
</evidence>
<dbReference type="Gene3D" id="1.20.1250.20">
    <property type="entry name" value="MFS general substrate transporter like domains"/>
    <property type="match status" value="2"/>
</dbReference>
<feature type="transmembrane region" description="Helical" evidence="7">
    <location>
        <begin position="240"/>
        <end position="258"/>
    </location>
</feature>
<evidence type="ECO:0000256" key="3">
    <source>
        <dbReference type="ARBA" id="ARBA00022475"/>
    </source>
</evidence>
<evidence type="ECO:0000313" key="9">
    <source>
        <dbReference type="EMBL" id="SFK73884.1"/>
    </source>
</evidence>
<accession>A0A1I4BYK8</accession>
<evidence type="ECO:0000256" key="1">
    <source>
        <dbReference type="ARBA" id="ARBA00004651"/>
    </source>
</evidence>
<feature type="transmembrane region" description="Helical" evidence="7">
    <location>
        <begin position="311"/>
        <end position="330"/>
    </location>
</feature>
<dbReference type="GO" id="GO:0005886">
    <property type="term" value="C:plasma membrane"/>
    <property type="evidence" value="ECO:0007669"/>
    <property type="project" value="UniProtKB-SubCell"/>
</dbReference>
<dbReference type="InterPro" id="IPR036259">
    <property type="entry name" value="MFS_trans_sf"/>
</dbReference>
<feature type="transmembrane region" description="Helical" evidence="7">
    <location>
        <begin position="406"/>
        <end position="425"/>
    </location>
</feature>
<evidence type="ECO:0000313" key="10">
    <source>
        <dbReference type="Proteomes" id="UP000199025"/>
    </source>
</evidence>
<keyword evidence="2" id="KW-0813">Transport</keyword>
<feature type="transmembrane region" description="Helical" evidence="7">
    <location>
        <begin position="278"/>
        <end position="299"/>
    </location>
</feature>
<feature type="transmembrane region" description="Helical" evidence="7">
    <location>
        <begin position="158"/>
        <end position="182"/>
    </location>
</feature>